<accession>A0A0P6YCC1</accession>
<reference evidence="2 3" key="1">
    <citation type="submission" date="2015-07" db="EMBL/GenBank/DDBJ databases">
        <title>Whole genome sequence of Herpetosiphon geysericola DSM 7119.</title>
        <authorList>
            <person name="Hemp J."/>
            <person name="Ward L.M."/>
            <person name="Pace L.A."/>
            <person name="Fischer W.W."/>
        </authorList>
    </citation>
    <scope>NUCLEOTIDE SEQUENCE [LARGE SCALE GENOMIC DNA]</scope>
    <source>
        <strain evidence="2 3">DSM 7119</strain>
    </source>
</reference>
<dbReference type="NCBIfam" id="TIGR01976">
    <property type="entry name" value="am_tr_V_VC1184"/>
    <property type="match status" value="1"/>
</dbReference>
<keyword evidence="3" id="KW-1185">Reference proteome</keyword>
<protein>
    <submittedName>
        <fullName evidence="2">Aminotransferase</fullName>
    </submittedName>
</protein>
<dbReference type="GO" id="GO:0008483">
    <property type="term" value="F:transaminase activity"/>
    <property type="evidence" value="ECO:0007669"/>
    <property type="project" value="UniProtKB-KW"/>
</dbReference>
<name>A0A0P6YCC1_9CHLR</name>
<dbReference type="Proteomes" id="UP000050277">
    <property type="component" value="Unassembled WGS sequence"/>
</dbReference>
<keyword evidence="2" id="KW-0808">Transferase</keyword>
<evidence type="ECO:0000313" key="2">
    <source>
        <dbReference type="EMBL" id="KPL90948.1"/>
    </source>
</evidence>
<dbReference type="STRING" id="70996.SE18_04035"/>
<feature type="domain" description="Aminotransferase class V" evidence="1">
    <location>
        <begin position="25"/>
        <end position="296"/>
    </location>
</feature>
<organism evidence="2 3">
    <name type="scientific">Herpetosiphon geysericola</name>
    <dbReference type="NCBI Taxonomy" id="70996"/>
    <lineage>
        <taxon>Bacteria</taxon>
        <taxon>Bacillati</taxon>
        <taxon>Chloroflexota</taxon>
        <taxon>Chloroflexia</taxon>
        <taxon>Herpetosiphonales</taxon>
        <taxon>Herpetosiphonaceae</taxon>
        <taxon>Herpetosiphon</taxon>
    </lineage>
</organism>
<dbReference type="Gene3D" id="3.90.1150.10">
    <property type="entry name" value="Aspartate Aminotransferase, domain 1"/>
    <property type="match status" value="1"/>
</dbReference>
<dbReference type="PATRIC" id="fig|70996.4.peg.5291"/>
<evidence type="ECO:0000259" key="1">
    <source>
        <dbReference type="Pfam" id="PF00266"/>
    </source>
</evidence>
<evidence type="ECO:0000313" key="3">
    <source>
        <dbReference type="Proteomes" id="UP000050277"/>
    </source>
</evidence>
<proteinExistence type="predicted"/>
<dbReference type="SUPFAM" id="SSF53383">
    <property type="entry name" value="PLP-dependent transferases"/>
    <property type="match status" value="1"/>
</dbReference>
<dbReference type="InterPro" id="IPR000192">
    <property type="entry name" value="Aminotrans_V_dom"/>
</dbReference>
<dbReference type="Pfam" id="PF00266">
    <property type="entry name" value="Aminotran_5"/>
    <property type="match status" value="2"/>
</dbReference>
<dbReference type="OrthoDB" id="9804366at2"/>
<dbReference type="PANTHER" id="PTHR43586">
    <property type="entry name" value="CYSTEINE DESULFURASE"/>
    <property type="match status" value="1"/>
</dbReference>
<dbReference type="Gene3D" id="3.40.640.10">
    <property type="entry name" value="Type I PLP-dependent aspartate aminotransferase-like (Major domain)"/>
    <property type="match status" value="1"/>
</dbReference>
<feature type="domain" description="Aminotransferase class V" evidence="1">
    <location>
        <begin position="307"/>
        <end position="411"/>
    </location>
</feature>
<dbReference type="AlphaFoldDB" id="A0A0P6YCC1"/>
<dbReference type="PANTHER" id="PTHR43586:SF21">
    <property type="entry name" value="PYRIDOXAL PHOSPHATE (PLP)-DEPENDENT ASPARTATE AMINOTRANSFERASE SUPERFAMILY"/>
    <property type="match status" value="1"/>
</dbReference>
<keyword evidence="2" id="KW-0032">Aminotransferase</keyword>
<gene>
    <name evidence="2" type="ORF">SE18_04035</name>
</gene>
<comment type="caution">
    <text evidence="2">The sequence shown here is derived from an EMBL/GenBank/DDBJ whole genome shotgun (WGS) entry which is preliminary data.</text>
</comment>
<dbReference type="EMBL" id="LGKP01000008">
    <property type="protein sequence ID" value="KPL90948.1"/>
    <property type="molecule type" value="Genomic_DNA"/>
</dbReference>
<dbReference type="InterPro" id="IPR011340">
    <property type="entry name" value="Cys_dSase-rel"/>
</dbReference>
<dbReference type="InterPro" id="IPR015421">
    <property type="entry name" value="PyrdxlP-dep_Trfase_major"/>
</dbReference>
<dbReference type="InterPro" id="IPR015424">
    <property type="entry name" value="PyrdxlP-dep_Trfase"/>
</dbReference>
<dbReference type="InterPro" id="IPR015422">
    <property type="entry name" value="PyrdxlP-dep_Trfase_small"/>
</dbReference>
<sequence>MTVDLAPFRSHFPSLSQTHAGKPLVFFDNPGGTQVPQQVIGQMTDYLRRSVANTHGAFLTSQRTDAVIDECHAGLAALLGGDPDEIVLGANMTSLTFALSRSLAREWQAGDEIILTTLDHDANVTPWLLAAEERGVTVHFVDFNPDDCTLLMSDFERYLSPRTKLVAVGWASNAFGTINDVQTIVQQAHAVGALCFVDAVQSVPHLPCDVKALDADFVACSAYKFFGPHVGVLWAKREHLERLFAYKVRPAPETLPSRWETGTQNFEGQAGINGALEYLGGLGVGYMERYDAQLGESFGQRAVLLAAMHAIAEAEQSLGQYLIQGLQTLKGVQLYGIVQPERGHLRVPTVAFRLAGFTPQAIAQTLGNEGICVWDGHYYALRAVERLKLLDQGGMVRVGLAHYNTRAEIDRMLTVLEAM</sequence>
<dbReference type="RefSeq" id="WP_054533133.1">
    <property type="nucleotide sequence ID" value="NZ_LGKP01000008.1"/>
</dbReference>